<name>A0A2C9TW36_STAAU</name>
<dbReference type="AlphaFoldDB" id="A0A2C9TW36"/>
<dbReference type="InterPro" id="IPR013785">
    <property type="entry name" value="Aldolase_TIM"/>
</dbReference>
<dbReference type="NCBIfam" id="TIGR00126">
    <property type="entry name" value="deoC"/>
    <property type="match status" value="1"/>
</dbReference>
<dbReference type="Gene3D" id="3.20.20.70">
    <property type="entry name" value="Aldolase class I"/>
    <property type="match status" value="1"/>
</dbReference>
<evidence type="ECO:0000256" key="3">
    <source>
        <dbReference type="NCBIfam" id="TIGR00126"/>
    </source>
</evidence>
<comment type="caution">
    <text evidence="4">The sequence shown here is derived from an EMBL/GenBank/DDBJ whole genome shotgun (WGS) entry which is preliminary data.</text>
</comment>
<dbReference type="SMART" id="SM01133">
    <property type="entry name" value="DeoC"/>
    <property type="match status" value="1"/>
</dbReference>
<sequence>MKFEKYIDHTLLKPESTRTQIDQIIDEAKAYNFKSVCVNPTHVKYAAERLADSEVLVCTVIGFPLGASTTATKAFETEDAIQNGADEIDMVINIGALKDGRFDDVQQDIEAVVKAAKGHT</sequence>
<dbReference type="RefSeq" id="WP_048516708.1">
    <property type="nucleotide sequence ID" value="NZ_BQYQ01000028.1"/>
</dbReference>
<reference evidence="4" key="1">
    <citation type="journal article" date="2015" name="J. Infect. Dis.">
        <title>Parallel Epidemics of Community-Associated Methicillin-Resistant Staphylococcus aureus USA300 Infection in North and South America.</title>
        <authorList>
            <person name="Planet P.J."/>
            <person name="Diaz L."/>
            <person name="Kolokotronis S.O."/>
            <person name="Narechania A."/>
            <person name="Reyes J."/>
            <person name="Xing G."/>
            <person name="Rincon S."/>
            <person name="Smith H."/>
            <person name="Panesso D."/>
            <person name="Ryan C."/>
            <person name="Smith D.P."/>
            <person name="Guzman M."/>
            <person name="Zurita J."/>
            <person name="Sebra R."/>
            <person name="Deikus G."/>
            <person name="Nolan R.L."/>
            <person name="Tenover F.C."/>
            <person name="Weinstock G.M."/>
            <person name="Robinson D.A."/>
            <person name="Arias C.A."/>
        </authorList>
    </citation>
    <scope>NUCLEOTIDE SEQUENCE</scope>
    <source>
        <strain evidence="4">M121</strain>
    </source>
</reference>
<dbReference type="EMBL" id="JAIUEN010000081">
    <property type="protein sequence ID" value="MCE3362740.1"/>
    <property type="molecule type" value="Genomic_DNA"/>
</dbReference>
<dbReference type="GO" id="GO:0016052">
    <property type="term" value="P:carbohydrate catabolic process"/>
    <property type="evidence" value="ECO:0007669"/>
    <property type="project" value="TreeGrafter"/>
</dbReference>
<dbReference type="InterPro" id="IPR011343">
    <property type="entry name" value="DeoC"/>
</dbReference>
<dbReference type="InterPro" id="IPR002915">
    <property type="entry name" value="DeoC/FbaB/LacD_aldolase"/>
</dbReference>
<gene>
    <name evidence="5" type="primary">deoC</name>
    <name evidence="4" type="ORF">EP54_06770</name>
    <name evidence="5" type="ORF">LB359_10385</name>
</gene>
<proteinExistence type="predicted"/>
<feature type="non-terminal residue" evidence="4">
    <location>
        <position position="120"/>
    </location>
</feature>
<dbReference type="EMBL" id="LALQ01000022">
    <property type="protein sequence ID" value="KMR57351.1"/>
    <property type="molecule type" value="Genomic_DNA"/>
</dbReference>
<protein>
    <recommendedName>
        <fullName evidence="3">Deoxyribose-phosphate aldolase</fullName>
        <ecNumber evidence="3">4.1.2.4</ecNumber>
    </recommendedName>
</protein>
<dbReference type="SUPFAM" id="SSF51569">
    <property type="entry name" value="Aldolase"/>
    <property type="match status" value="1"/>
</dbReference>
<evidence type="ECO:0000313" key="4">
    <source>
        <dbReference type="EMBL" id="KMR57351.1"/>
    </source>
</evidence>
<dbReference type="GO" id="GO:0009264">
    <property type="term" value="P:deoxyribonucleotide catabolic process"/>
    <property type="evidence" value="ECO:0007669"/>
    <property type="project" value="UniProtKB-UniRule"/>
</dbReference>
<evidence type="ECO:0000313" key="5">
    <source>
        <dbReference type="EMBL" id="MCE3362740.1"/>
    </source>
</evidence>
<keyword evidence="1" id="KW-0963">Cytoplasm</keyword>
<dbReference type="Pfam" id="PF01791">
    <property type="entry name" value="DeoC"/>
    <property type="match status" value="1"/>
</dbReference>
<dbReference type="GO" id="GO:0004139">
    <property type="term" value="F:deoxyribose-phosphate aldolase activity"/>
    <property type="evidence" value="ECO:0007669"/>
    <property type="project" value="UniProtKB-UniRule"/>
</dbReference>
<accession>A0A2C9TW36</accession>
<evidence type="ECO:0000256" key="2">
    <source>
        <dbReference type="ARBA" id="ARBA00023270"/>
    </source>
</evidence>
<evidence type="ECO:0000256" key="1">
    <source>
        <dbReference type="ARBA" id="ARBA00022490"/>
    </source>
</evidence>
<reference evidence="5" key="2">
    <citation type="journal article" date="2021" name="Front Med (Lausanne)">
        <title>The Prevalence and Determinants of Fusidic Acid Resistance Among Methicillin-Resistant Staphylococcus aureus Clinical Isolates in China.</title>
        <authorList>
            <person name="Zhao H."/>
            <person name="Wang X."/>
            <person name="Wang B."/>
            <person name="Xu Y."/>
            <person name="Rao L."/>
            <person name="Wan B."/>
            <person name="Guo Y."/>
            <person name="Wu X."/>
            <person name="Yu J."/>
            <person name="Chen L."/>
            <person name="Li M."/>
            <person name="Yu F."/>
        </authorList>
    </citation>
    <scope>NUCLEOTIDE SEQUENCE</scope>
    <source>
        <strain evidence="5">NC-4</strain>
    </source>
</reference>
<keyword evidence="4" id="KW-0456">Lyase</keyword>
<reference evidence="5" key="3">
    <citation type="submission" date="2023-08" db="EMBL/GenBank/DDBJ databases">
        <authorList>
            <person name="Zhao H."/>
            <person name="Wang X."/>
        </authorList>
    </citation>
    <scope>NUCLEOTIDE SEQUENCE</scope>
    <source>
        <strain evidence="5">NC-4</strain>
    </source>
</reference>
<dbReference type="GO" id="GO:0005737">
    <property type="term" value="C:cytoplasm"/>
    <property type="evidence" value="ECO:0007669"/>
    <property type="project" value="InterPro"/>
</dbReference>
<dbReference type="PANTHER" id="PTHR10889">
    <property type="entry name" value="DEOXYRIBOSE-PHOSPHATE ALDOLASE"/>
    <property type="match status" value="1"/>
</dbReference>
<dbReference type="EC" id="4.1.2.4" evidence="3"/>
<dbReference type="PANTHER" id="PTHR10889:SF1">
    <property type="entry name" value="DEOXYRIBOSE-PHOSPHATE ALDOLASE"/>
    <property type="match status" value="1"/>
</dbReference>
<keyword evidence="2" id="KW-0704">Schiff base</keyword>
<organism evidence="4">
    <name type="scientific">Staphylococcus aureus</name>
    <dbReference type="NCBI Taxonomy" id="1280"/>
    <lineage>
        <taxon>Bacteria</taxon>
        <taxon>Bacillati</taxon>
        <taxon>Bacillota</taxon>
        <taxon>Bacilli</taxon>
        <taxon>Bacillales</taxon>
        <taxon>Staphylococcaceae</taxon>
        <taxon>Staphylococcus</taxon>
    </lineage>
</organism>
<dbReference type="Proteomes" id="UP001200271">
    <property type="component" value="Unassembled WGS sequence"/>
</dbReference>